<protein>
    <submittedName>
        <fullName evidence="5">Kelch motif protein</fullName>
    </submittedName>
</protein>
<dbReference type="InterPro" id="IPR006652">
    <property type="entry name" value="Kelch_1"/>
</dbReference>
<keyword evidence="2" id="KW-0677">Repeat</keyword>
<evidence type="ECO:0000313" key="5">
    <source>
        <dbReference type="EMBL" id="EAR84561.3"/>
    </source>
</evidence>
<dbReference type="PANTHER" id="PTHR46093">
    <property type="entry name" value="ACYL-COA-BINDING DOMAIN-CONTAINING PROTEIN 5"/>
    <property type="match status" value="1"/>
</dbReference>
<evidence type="ECO:0000313" key="6">
    <source>
        <dbReference type="Proteomes" id="UP000009168"/>
    </source>
</evidence>
<evidence type="ECO:0000259" key="4">
    <source>
        <dbReference type="PROSITE" id="PS50097"/>
    </source>
</evidence>
<organism evidence="5 6">
    <name type="scientific">Tetrahymena thermophila (strain SB210)</name>
    <dbReference type="NCBI Taxonomy" id="312017"/>
    <lineage>
        <taxon>Eukaryota</taxon>
        <taxon>Sar</taxon>
        <taxon>Alveolata</taxon>
        <taxon>Ciliophora</taxon>
        <taxon>Intramacronucleata</taxon>
        <taxon>Oligohymenophorea</taxon>
        <taxon>Hymenostomatida</taxon>
        <taxon>Tetrahymenina</taxon>
        <taxon>Tetrahymenidae</taxon>
        <taxon>Tetrahymena</taxon>
    </lineage>
</organism>
<dbReference type="Gene3D" id="2.120.10.80">
    <property type="entry name" value="Kelch-type beta propeller"/>
    <property type="match status" value="3"/>
</dbReference>
<dbReference type="GeneID" id="7823664"/>
<dbReference type="InterPro" id="IPR015915">
    <property type="entry name" value="Kelch-typ_b-propeller"/>
</dbReference>
<gene>
    <name evidence="5" type="ORF">TTHERM_00655930</name>
</gene>
<evidence type="ECO:0000256" key="2">
    <source>
        <dbReference type="ARBA" id="ARBA00022737"/>
    </source>
</evidence>
<dbReference type="PANTHER" id="PTHR46093:SF18">
    <property type="entry name" value="FIBRONECTIN TYPE-III DOMAIN-CONTAINING PROTEIN"/>
    <property type="match status" value="1"/>
</dbReference>
<dbReference type="KEGG" id="tet:TTHERM_00655930"/>
<dbReference type="SUPFAM" id="SSF54695">
    <property type="entry name" value="POZ domain"/>
    <property type="match status" value="1"/>
</dbReference>
<dbReference type="InterPro" id="IPR000210">
    <property type="entry name" value="BTB/POZ_dom"/>
</dbReference>
<dbReference type="AlphaFoldDB" id="Q22GW3"/>
<dbReference type="EMBL" id="GG662502">
    <property type="protein sequence ID" value="EAR84561.3"/>
    <property type="molecule type" value="Genomic_DNA"/>
</dbReference>
<dbReference type="RefSeq" id="XP_001032224.3">
    <property type="nucleotide sequence ID" value="XM_001032224.3"/>
</dbReference>
<dbReference type="Pfam" id="PF24681">
    <property type="entry name" value="Kelch_KLHDC2_KLHL20_DRC7"/>
    <property type="match status" value="1"/>
</dbReference>
<dbReference type="eggNOG" id="KOG0379">
    <property type="taxonomic scope" value="Eukaryota"/>
</dbReference>
<accession>Q22GW3</accession>
<dbReference type="SMART" id="SM00225">
    <property type="entry name" value="BTB"/>
    <property type="match status" value="1"/>
</dbReference>
<dbReference type="OrthoDB" id="288452at2759"/>
<evidence type="ECO:0000256" key="3">
    <source>
        <dbReference type="SAM" id="MobiDB-lite"/>
    </source>
</evidence>
<dbReference type="STRING" id="312017.Q22GW3"/>
<dbReference type="PROSITE" id="PS50097">
    <property type="entry name" value="BTB"/>
    <property type="match status" value="1"/>
</dbReference>
<feature type="compositionally biased region" description="Low complexity" evidence="3">
    <location>
        <begin position="10"/>
        <end position="24"/>
    </location>
</feature>
<dbReference type="InterPro" id="IPR011333">
    <property type="entry name" value="SKP1/BTB/POZ_sf"/>
</dbReference>
<feature type="region of interest" description="Disordered" evidence="3">
    <location>
        <begin position="1"/>
        <end position="27"/>
    </location>
</feature>
<keyword evidence="6" id="KW-1185">Reference proteome</keyword>
<evidence type="ECO:0000256" key="1">
    <source>
        <dbReference type="ARBA" id="ARBA00022441"/>
    </source>
</evidence>
<sequence length="978" mass="114838">MSYQQVQQLTSSSISSKETSSDSTPIKSSNVSIWKEAQLSHKNKEIPSARWGHSFVKANNDLLYLFGGYAESNYMNDQWVFDLNSFQWIALPNYGNIPEKRSNHSGCYLEQKNKILIFGGGGKEKKRFNDVHLYDIDNSNWEYLKVQNSDLITPRTYHSANLFFDKYLVVFGGEGVGDLNDLCVLNLEQEPSWILLQPLGKVPPKRRFHSSATVQNKLYILGGCFSNYRCHDDIWELNIGEYLQDPHNTQLEWRQIIHYNHVFQPRWGQCSQVYDDKIYIFGGRNLKDLNETIIFDPSKQADCLVKIDQTSPNPRRRGAAVVVGSTIVVFGGFDGVYYNDIHYLNISQTENEHNSKIDTESHFKFLQNIMYSQQGYDLEIQMSSFKVGIHKVIVLERMNDPKNKAFLNRIEIADVLNLSHRDFEQRFFITTVVQYLYSGVFDYRQIRNQKDLNQLQEFAHEIKLITLLEALNQNEQWIRQEIQSTLVQRFNSYYFQRYFRYKQHYKKFLSFANSDKKLKSEHNLDSKDKSNNTHQQIKNYDPTFVIVNDSIWFEDNEVFYQYSDITLQCEFKQIRANKLLLSSQSLYFKTLFEQAFIEKSESILYIEIVSYSTLKILMNFFYYHKIILPSCFEISDWLNLIEASKYFQIPQIQEICEIELIKMINIDNLFNLYYSSILFNCPKLRKNCSYQYAQKLYSQSIFMEQNPNEQDDDILIQMGIEAQYIYKILRFQISQDKVIEQNAINEAEQIDIEYDNHGDLKKVQEFLSNNINWERQEDIINRLKRCNTKQKSFSHYFNNNMIQNNTQVSNAYQSCYCSNNCEQAFSQNFDSNTNVHIYDSGDSSCKQINNYHSAEIEKFNHSTQSSSKCLSQLFQSQDLTVFSKKNYTTSNLQNNQKTSKNTKYKNSSNSTNEYSFCLSGRSQDSIQYGTIQNGNKTSSENCNSDFNADSEEYDIQNTAMIEETQTFVQYQSNMEYSL</sequence>
<dbReference type="Proteomes" id="UP000009168">
    <property type="component" value="Unassembled WGS sequence"/>
</dbReference>
<dbReference type="Pfam" id="PF00651">
    <property type="entry name" value="BTB"/>
    <property type="match status" value="1"/>
</dbReference>
<dbReference type="Pfam" id="PF01344">
    <property type="entry name" value="Kelch_1"/>
    <property type="match status" value="1"/>
</dbReference>
<dbReference type="Gene3D" id="3.30.710.10">
    <property type="entry name" value="Potassium Channel Kv1.1, Chain A"/>
    <property type="match status" value="1"/>
</dbReference>
<name>Q22GW3_TETTS</name>
<dbReference type="HOGENOM" id="CLU_307878_0_0_1"/>
<dbReference type="SUPFAM" id="SSF117281">
    <property type="entry name" value="Kelch motif"/>
    <property type="match status" value="1"/>
</dbReference>
<keyword evidence="1" id="KW-0880">Kelch repeat</keyword>
<reference evidence="6" key="1">
    <citation type="journal article" date="2006" name="PLoS Biol.">
        <title>Macronuclear genome sequence of the ciliate Tetrahymena thermophila, a model eukaryote.</title>
        <authorList>
            <person name="Eisen J.A."/>
            <person name="Coyne R.S."/>
            <person name="Wu M."/>
            <person name="Wu D."/>
            <person name="Thiagarajan M."/>
            <person name="Wortman J.R."/>
            <person name="Badger J.H."/>
            <person name="Ren Q."/>
            <person name="Amedeo P."/>
            <person name="Jones K.M."/>
            <person name="Tallon L.J."/>
            <person name="Delcher A.L."/>
            <person name="Salzberg S.L."/>
            <person name="Silva J.C."/>
            <person name="Haas B.J."/>
            <person name="Majoros W.H."/>
            <person name="Farzad M."/>
            <person name="Carlton J.M."/>
            <person name="Smith R.K. Jr."/>
            <person name="Garg J."/>
            <person name="Pearlman R.E."/>
            <person name="Karrer K.M."/>
            <person name="Sun L."/>
            <person name="Manning G."/>
            <person name="Elde N.C."/>
            <person name="Turkewitz A.P."/>
            <person name="Asai D.J."/>
            <person name="Wilkes D.E."/>
            <person name="Wang Y."/>
            <person name="Cai H."/>
            <person name="Collins K."/>
            <person name="Stewart B.A."/>
            <person name="Lee S.R."/>
            <person name="Wilamowska K."/>
            <person name="Weinberg Z."/>
            <person name="Ruzzo W.L."/>
            <person name="Wloga D."/>
            <person name="Gaertig J."/>
            <person name="Frankel J."/>
            <person name="Tsao C.-C."/>
            <person name="Gorovsky M.A."/>
            <person name="Keeling P.J."/>
            <person name="Waller R.F."/>
            <person name="Patron N.J."/>
            <person name="Cherry J.M."/>
            <person name="Stover N.A."/>
            <person name="Krieger C.J."/>
            <person name="del Toro C."/>
            <person name="Ryder H.F."/>
            <person name="Williamson S.C."/>
            <person name="Barbeau R.A."/>
            <person name="Hamilton E.P."/>
            <person name="Orias E."/>
        </authorList>
    </citation>
    <scope>NUCLEOTIDE SEQUENCE [LARGE SCALE GENOMIC DNA]</scope>
    <source>
        <strain evidence="6">SB210</strain>
    </source>
</reference>
<proteinExistence type="predicted"/>
<feature type="domain" description="BTB" evidence="4">
    <location>
        <begin position="563"/>
        <end position="630"/>
    </location>
</feature>
<dbReference type="InParanoid" id="Q22GW3"/>